<dbReference type="OrthoDB" id="3172126at2"/>
<dbReference type="AlphaFoldDB" id="A0A5J5DXG1"/>
<sequence>MPEIASIAALYTQARTQRRCIIPPDATARRTLSRRVLQGVLVRPFRGLYAERSYWQSLNPNEQALHIIRALALMHPDWTFAGPSAALVLGLDCLYELSKTIYRAVRRPERTACANGIRAIPMSDQTATLRADGILVTSVETTVYDCAATFLTSRALGFADSALRLGKTTNTALHDHAMNHRHDRHWTKASQTIDLANGLSENGGESKCQGILHECGADVPQLQQTVRCLDDPRKSHRLDMVWNRADGSKVACELDGTRKYVDPTMVGTQTLQQVVEKERDRQRCLERQGVDVFRLFYNELDALGDVRRTLYEHRVPMNKAIQCNLGTDIWG</sequence>
<dbReference type="EMBL" id="RZNZ01000003">
    <property type="protein sequence ID" value="KAA8821568.1"/>
    <property type="molecule type" value="Genomic_DNA"/>
</dbReference>
<dbReference type="EMBL" id="RZOA01000001">
    <property type="protein sequence ID" value="KAA8824648.1"/>
    <property type="molecule type" value="Genomic_DNA"/>
</dbReference>
<reference evidence="3 4" key="1">
    <citation type="journal article" date="2019" name="Syst. Appl. Microbiol.">
        <title>Characterization of Bifidobacterium species in feaces of the Egyptian fruit bat: Description of B. vespertilionis sp. nov. and B. rousetti sp. nov.</title>
        <authorList>
            <person name="Modesto M."/>
            <person name="Satti M."/>
            <person name="Watanabe K."/>
            <person name="Puglisi E."/>
            <person name="Morelli L."/>
            <person name="Huang C.-H."/>
            <person name="Liou J.-S."/>
            <person name="Miyashita M."/>
            <person name="Tamura T."/>
            <person name="Saito S."/>
            <person name="Mori K."/>
            <person name="Huang L."/>
            <person name="Sciavilla P."/>
            <person name="Sandri C."/>
            <person name="Spiezio C."/>
            <person name="Vitali F."/>
            <person name="Cavalieri D."/>
            <person name="Perpetuini G."/>
            <person name="Tofalo R."/>
            <person name="Bonetti A."/>
            <person name="Arita M."/>
            <person name="Mattarelli P."/>
        </authorList>
    </citation>
    <scope>NUCLEOTIDE SEQUENCE [LARGE SCALE GENOMIC DNA]</scope>
    <source>
        <strain evidence="1 4">RST16</strain>
        <strain evidence="2 3">RST8</strain>
    </source>
</reference>
<dbReference type="Proteomes" id="UP000374630">
    <property type="component" value="Unassembled WGS sequence"/>
</dbReference>
<evidence type="ECO:0000313" key="2">
    <source>
        <dbReference type="EMBL" id="KAA8824648.1"/>
    </source>
</evidence>
<accession>A0A5J5DXG1</accession>
<gene>
    <name evidence="2" type="ORF">EM848_00050</name>
    <name evidence="1" type="ORF">EMO90_02755</name>
</gene>
<evidence type="ECO:0000313" key="4">
    <source>
        <dbReference type="Proteomes" id="UP000374630"/>
    </source>
</evidence>
<protein>
    <submittedName>
        <fullName evidence="2">CTP synthase</fullName>
    </submittedName>
</protein>
<keyword evidence="4" id="KW-1185">Reference proteome</keyword>
<name>A0A5J5DXG1_9BIFI</name>
<comment type="caution">
    <text evidence="2">The sequence shown here is derived from an EMBL/GenBank/DDBJ whole genome shotgun (WGS) entry which is preliminary data.</text>
</comment>
<evidence type="ECO:0000313" key="3">
    <source>
        <dbReference type="Proteomes" id="UP000345527"/>
    </source>
</evidence>
<evidence type="ECO:0000313" key="1">
    <source>
        <dbReference type="EMBL" id="KAA8821568.1"/>
    </source>
</evidence>
<proteinExistence type="predicted"/>
<dbReference type="RefSeq" id="WP_150352971.1">
    <property type="nucleotide sequence ID" value="NZ_RZNZ01000003.1"/>
</dbReference>
<organism evidence="2 3">
    <name type="scientific">Bifidobacterium vespertilionis</name>
    <dbReference type="NCBI Taxonomy" id="2562524"/>
    <lineage>
        <taxon>Bacteria</taxon>
        <taxon>Bacillati</taxon>
        <taxon>Actinomycetota</taxon>
        <taxon>Actinomycetes</taxon>
        <taxon>Bifidobacteriales</taxon>
        <taxon>Bifidobacteriaceae</taxon>
        <taxon>Bifidobacterium</taxon>
    </lineage>
</organism>
<dbReference type="Proteomes" id="UP000345527">
    <property type="component" value="Unassembled WGS sequence"/>
</dbReference>